<name>A0A3N4I3X5_ASCIM</name>
<protein>
    <submittedName>
        <fullName evidence="2">Purine and uridine phosphorylase</fullName>
    </submittedName>
</protein>
<dbReference type="InterPro" id="IPR053137">
    <property type="entry name" value="NLR-like"/>
</dbReference>
<sequence length="339" mass="37225">MSGPEDYTIGWICALPIEYAAAQLFLDKTHDPLESIAPGDNNGYTLGKMGQHNVVLTVLPDTEYGTASAATAVTDMTRSFPNIRICLMVGIGGGVPSSTNDVRLGDVVVGTHIIQYDFGKTVQGQTFQETKHLNKPPRMLLTAVNGLKAKYLSEGHQIADRIESILKDRKSTKEAKRLQKHFGQPGADSDRLFIPDYVHPTDHDDRPCECGAVGGLESKNLMERPARDDDDDFPLIHFGPIASGNQVMKDALIRDNYGRSKEVLCFEMEAAGLMNNFPCLVIRGISDYADSHKNDRWKGFAAMTAAGYAKDLLGFVLPSSIREAPKLQEILVTLKTSRK</sequence>
<dbReference type="Proteomes" id="UP000275078">
    <property type="component" value="Unassembled WGS sequence"/>
</dbReference>
<dbReference type="EMBL" id="ML119742">
    <property type="protein sequence ID" value="RPA76564.1"/>
    <property type="molecule type" value="Genomic_DNA"/>
</dbReference>
<keyword evidence="3" id="KW-1185">Reference proteome</keyword>
<dbReference type="OrthoDB" id="1577640at2759"/>
<evidence type="ECO:0000313" key="2">
    <source>
        <dbReference type="EMBL" id="RPA76564.1"/>
    </source>
</evidence>
<dbReference type="InterPro" id="IPR035994">
    <property type="entry name" value="Nucleoside_phosphorylase_sf"/>
</dbReference>
<dbReference type="GO" id="GO:0003824">
    <property type="term" value="F:catalytic activity"/>
    <property type="evidence" value="ECO:0007669"/>
    <property type="project" value="InterPro"/>
</dbReference>
<reference evidence="2 3" key="1">
    <citation type="journal article" date="2018" name="Nat. Ecol. Evol.">
        <title>Pezizomycetes genomes reveal the molecular basis of ectomycorrhizal truffle lifestyle.</title>
        <authorList>
            <person name="Murat C."/>
            <person name="Payen T."/>
            <person name="Noel B."/>
            <person name="Kuo A."/>
            <person name="Morin E."/>
            <person name="Chen J."/>
            <person name="Kohler A."/>
            <person name="Krizsan K."/>
            <person name="Balestrini R."/>
            <person name="Da Silva C."/>
            <person name="Montanini B."/>
            <person name="Hainaut M."/>
            <person name="Levati E."/>
            <person name="Barry K.W."/>
            <person name="Belfiori B."/>
            <person name="Cichocki N."/>
            <person name="Clum A."/>
            <person name="Dockter R.B."/>
            <person name="Fauchery L."/>
            <person name="Guy J."/>
            <person name="Iotti M."/>
            <person name="Le Tacon F."/>
            <person name="Lindquist E.A."/>
            <person name="Lipzen A."/>
            <person name="Malagnac F."/>
            <person name="Mello A."/>
            <person name="Molinier V."/>
            <person name="Miyauchi S."/>
            <person name="Poulain J."/>
            <person name="Riccioni C."/>
            <person name="Rubini A."/>
            <person name="Sitrit Y."/>
            <person name="Splivallo R."/>
            <person name="Traeger S."/>
            <person name="Wang M."/>
            <person name="Zifcakova L."/>
            <person name="Wipf D."/>
            <person name="Zambonelli A."/>
            <person name="Paolocci F."/>
            <person name="Nowrousian M."/>
            <person name="Ottonello S."/>
            <person name="Baldrian P."/>
            <person name="Spatafora J.W."/>
            <person name="Henrissat B."/>
            <person name="Nagy L.G."/>
            <person name="Aury J.M."/>
            <person name="Wincker P."/>
            <person name="Grigoriev I.V."/>
            <person name="Bonfante P."/>
            <person name="Martin F.M."/>
        </authorList>
    </citation>
    <scope>NUCLEOTIDE SEQUENCE [LARGE SCALE GENOMIC DNA]</scope>
    <source>
        <strain evidence="2 3">RN42</strain>
    </source>
</reference>
<proteinExistence type="predicted"/>
<dbReference type="GO" id="GO:0009116">
    <property type="term" value="P:nucleoside metabolic process"/>
    <property type="evidence" value="ECO:0007669"/>
    <property type="project" value="InterPro"/>
</dbReference>
<organism evidence="2 3">
    <name type="scientific">Ascobolus immersus RN42</name>
    <dbReference type="NCBI Taxonomy" id="1160509"/>
    <lineage>
        <taxon>Eukaryota</taxon>
        <taxon>Fungi</taxon>
        <taxon>Dikarya</taxon>
        <taxon>Ascomycota</taxon>
        <taxon>Pezizomycotina</taxon>
        <taxon>Pezizomycetes</taxon>
        <taxon>Pezizales</taxon>
        <taxon>Ascobolaceae</taxon>
        <taxon>Ascobolus</taxon>
    </lineage>
</organism>
<dbReference type="PANTHER" id="PTHR46082:SF11">
    <property type="entry name" value="AAA+ ATPASE DOMAIN-CONTAINING PROTEIN-RELATED"/>
    <property type="match status" value="1"/>
</dbReference>
<accession>A0A3N4I3X5</accession>
<feature type="domain" description="Nucleoside phosphorylase" evidence="1">
    <location>
        <begin position="8"/>
        <end position="128"/>
    </location>
</feature>
<dbReference type="Gene3D" id="3.40.50.1580">
    <property type="entry name" value="Nucleoside phosphorylase domain"/>
    <property type="match status" value="1"/>
</dbReference>
<dbReference type="InterPro" id="IPR000845">
    <property type="entry name" value="Nucleoside_phosphorylase_d"/>
</dbReference>
<evidence type="ECO:0000259" key="1">
    <source>
        <dbReference type="Pfam" id="PF01048"/>
    </source>
</evidence>
<dbReference type="AlphaFoldDB" id="A0A3N4I3X5"/>
<dbReference type="Pfam" id="PF01048">
    <property type="entry name" value="PNP_UDP_1"/>
    <property type="match status" value="1"/>
</dbReference>
<dbReference type="SUPFAM" id="SSF53167">
    <property type="entry name" value="Purine and uridine phosphorylases"/>
    <property type="match status" value="1"/>
</dbReference>
<evidence type="ECO:0000313" key="3">
    <source>
        <dbReference type="Proteomes" id="UP000275078"/>
    </source>
</evidence>
<gene>
    <name evidence="2" type="ORF">BJ508DRAFT_213564</name>
</gene>
<dbReference type="PANTHER" id="PTHR46082">
    <property type="entry name" value="ATP/GTP-BINDING PROTEIN-RELATED"/>
    <property type="match status" value="1"/>
</dbReference>